<proteinExistence type="predicted"/>
<gene>
    <name evidence="1" type="ORF">PROFUN_11423</name>
</gene>
<organism evidence="1 2">
    <name type="scientific">Planoprotostelium fungivorum</name>
    <dbReference type="NCBI Taxonomy" id="1890364"/>
    <lineage>
        <taxon>Eukaryota</taxon>
        <taxon>Amoebozoa</taxon>
        <taxon>Evosea</taxon>
        <taxon>Variosea</taxon>
        <taxon>Cavosteliida</taxon>
        <taxon>Cavosteliaceae</taxon>
        <taxon>Planoprotostelium</taxon>
    </lineage>
</organism>
<evidence type="ECO:0000313" key="1">
    <source>
        <dbReference type="EMBL" id="PRP80868.1"/>
    </source>
</evidence>
<comment type="caution">
    <text evidence="1">The sequence shown here is derived from an EMBL/GenBank/DDBJ whole genome shotgun (WGS) entry which is preliminary data.</text>
</comment>
<dbReference type="Proteomes" id="UP000241769">
    <property type="component" value="Unassembled WGS sequence"/>
</dbReference>
<name>A0A2P6NA87_9EUKA</name>
<keyword evidence="2" id="KW-1185">Reference proteome</keyword>
<dbReference type="OrthoDB" id="3169417at2759"/>
<accession>A0A2P6NA87</accession>
<dbReference type="AlphaFoldDB" id="A0A2P6NA87"/>
<evidence type="ECO:0000313" key="2">
    <source>
        <dbReference type="Proteomes" id="UP000241769"/>
    </source>
</evidence>
<reference evidence="1 2" key="1">
    <citation type="journal article" date="2018" name="Genome Biol. Evol.">
        <title>Multiple Roots of Fruiting Body Formation in Amoebozoa.</title>
        <authorList>
            <person name="Hillmann F."/>
            <person name="Forbes G."/>
            <person name="Novohradska S."/>
            <person name="Ferling I."/>
            <person name="Riege K."/>
            <person name="Groth M."/>
            <person name="Westermann M."/>
            <person name="Marz M."/>
            <person name="Spaller T."/>
            <person name="Winckler T."/>
            <person name="Schaap P."/>
            <person name="Glockner G."/>
        </authorList>
    </citation>
    <scope>NUCLEOTIDE SEQUENCE [LARGE SCALE GENOMIC DNA]</scope>
    <source>
        <strain evidence="1 2">Jena</strain>
    </source>
</reference>
<sequence length="130" mass="15130">MDDGDHQCDIFDDTLTRTIKCTITYILALASSAPDQTIDIKKTYMILCGPRRHDMLFRTGKPASVKIGMIQRRLAWPLRKDDTQNREVPNFLKSRTSELDESIGTIQRRLPRPLRKDDTQRITNFFSFQL</sequence>
<protein>
    <submittedName>
        <fullName evidence="1">Uncharacterized protein</fullName>
    </submittedName>
</protein>
<dbReference type="EMBL" id="MDYQ01000136">
    <property type="protein sequence ID" value="PRP80868.1"/>
    <property type="molecule type" value="Genomic_DNA"/>
</dbReference>
<dbReference type="InParanoid" id="A0A2P6NA87"/>